<dbReference type="PROSITE" id="PS00792">
    <property type="entry name" value="DHPS_1"/>
    <property type="match status" value="1"/>
</dbReference>
<evidence type="ECO:0000256" key="13">
    <source>
        <dbReference type="ARBA" id="ARBA00022679"/>
    </source>
</evidence>
<comment type="pathway">
    <text evidence="7">Cofactor biosynthesis; tetrahydrofolate biosynthesis; 2-amino-4-hydroxy-6-hydroxymethyl-7,8-dihydropteridine diphosphate from 7,8-dihydroneopterin triphosphate: step 4/4.</text>
</comment>
<comment type="similarity">
    <text evidence="8">In the N-terminal section; belongs to the DHNA family.</text>
</comment>
<evidence type="ECO:0000313" key="26">
    <source>
        <dbReference type="EMBL" id="WFD36400.1"/>
    </source>
</evidence>
<evidence type="ECO:0000256" key="9">
    <source>
        <dbReference type="ARBA" id="ARBA00009951"/>
    </source>
</evidence>
<evidence type="ECO:0000256" key="24">
    <source>
        <dbReference type="ARBA" id="ARBA00068111"/>
    </source>
</evidence>
<dbReference type="PROSITE" id="PS00793">
    <property type="entry name" value="DHPS_2"/>
    <property type="match status" value="1"/>
</dbReference>
<dbReference type="PROSITE" id="PS50972">
    <property type="entry name" value="PTERIN_BINDING"/>
    <property type="match status" value="1"/>
</dbReference>
<keyword evidence="17" id="KW-0067">ATP-binding</keyword>
<evidence type="ECO:0000256" key="11">
    <source>
        <dbReference type="ARBA" id="ARBA00013043"/>
    </source>
</evidence>
<dbReference type="Gene3D" id="3.30.70.560">
    <property type="entry name" value="7,8-Dihydro-6-hydroxymethylpterin-pyrophosphokinase HPPK"/>
    <property type="match status" value="1"/>
</dbReference>
<comment type="pathway">
    <text evidence="5">Cofactor biosynthesis; tetrahydrofolate biosynthesis; 7,8-dihydrofolate from 2-amino-4-hydroxy-6-hydroxymethyl-7,8-dihydropteridine diphosphate and 4-aminobenzoate: step 1/2.</text>
</comment>
<name>A0AAF0ETB5_9BASI</name>
<dbReference type="FunFam" id="3.20.20.20:FF:000006">
    <property type="entry name" value="Dihydropteroate synthase"/>
    <property type="match status" value="1"/>
</dbReference>
<dbReference type="InterPro" id="IPR045031">
    <property type="entry name" value="DHP_synth-like"/>
</dbReference>
<evidence type="ECO:0000256" key="23">
    <source>
        <dbReference type="ARBA" id="ARBA00067568"/>
    </source>
</evidence>
<proteinExistence type="inferred from homology"/>
<dbReference type="Proteomes" id="UP001219933">
    <property type="component" value="Chromosome 5"/>
</dbReference>
<dbReference type="PANTHER" id="PTHR20941">
    <property type="entry name" value="FOLATE SYNTHESIS PROTEINS"/>
    <property type="match status" value="1"/>
</dbReference>
<dbReference type="SUPFAM" id="SSF55083">
    <property type="entry name" value="6-hydroxymethyl-7,8-dihydropterin pyrophosphokinase, HPPK"/>
    <property type="match status" value="1"/>
</dbReference>
<evidence type="ECO:0000256" key="3">
    <source>
        <dbReference type="ARBA" id="ARBA00001353"/>
    </source>
</evidence>
<dbReference type="InterPro" id="IPR035907">
    <property type="entry name" value="Hppk_sf"/>
</dbReference>
<keyword evidence="20" id="KW-0511">Multifunctional enzyme</keyword>
<comment type="catalytic activity">
    <reaction evidence="2">
        <text>6-hydroxymethyl-7,8-dihydropterin + ATP = (7,8-dihydropterin-6-yl)methyl diphosphate + AMP + H(+)</text>
        <dbReference type="Rhea" id="RHEA:11412"/>
        <dbReference type="ChEBI" id="CHEBI:15378"/>
        <dbReference type="ChEBI" id="CHEBI:30616"/>
        <dbReference type="ChEBI" id="CHEBI:44841"/>
        <dbReference type="ChEBI" id="CHEBI:72950"/>
        <dbReference type="ChEBI" id="CHEBI:456215"/>
        <dbReference type="EC" id="2.7.6.3"/>
    </reaction>
</comment>
<dbReference type="GO" id="GO:0004156">
    <property type="term" value="F:dihydropteroate synthase activity"/>
    <property type="evidence" value="ECO:0007669"/>
    <property type="project" value="UniProtKB-EC"/>
</dbReference>
<dbReference type="NCBIfam" id="TIGR01496">
    <property type="entry name" value="DHPS"/>
    <property type="match status" value="1"/>
</dbReference>
<evidence type="ECO:0000256" key="8">
    <source>
        <dbReference type="ARBA" id="ARBA00009640"/>
    </source>
</evidence>
<evidence type="ECO:0000256" key="2">
    <source>
        <dbReference type="ARBA" id="ARBA00000198"/>
    </source>
</evidence>
<dbReference type="SMART" id="SM00905">
    <property type="entry name" value="FolB"/>
    <property type="match status" value="2"/>
</dbReference>
<comment type="function">
    <text evidence="21">Catalyzes three sequential steps of tetrahydrofolate biosynthesis.</text>
</comment>
<evidence type="ECO:0000256" key="14">
    <source>
        <dbReference type="ARBA" id="ARBA00022723"/>
    </source>
</evidence>
<dbReference type="SUPFAM" id="SSF55620">
    <property type="entry name" value="Tetrahydrobiopterin biosynthesis enzymes-like"/>
    <property type="match status" value="2"/>
</dbReference>
<evidence type="ECO:0000256" key="21">
    <source>
        <dbReference type="ARBA" id="ARBA00058009"/>
    </source>
</evidence>
<comment type="pathway">
    <text evidence="6">Cofactor biosynthesis; tetrahydrofolate biosynthesis; 2-amino-4-hydroxy-6-hydroxymethyl-7,8-dihydropteridine diphosphate from 7,8-dihydroneopterin triphosphate: step 3/4.</text>
</comment>
<dbReference type="Pfam" id="PF01288">
    <property type="entry name" value="HPPK"/>
    <property type="match status" value="1"/>
</dbReference>
<comment type="catalytic activity">
    <reaction evidence="1">
        <text>(7,8-dihydropterin-6-yl)methyl diphosphate + 4-aminobenzoate = 7,8-dihydropteroate + diphosphate</text>
        <dbReference type="Rhea" id="RHEA:19949"/>
        <dbReference type="ChEBI" id="CHEBI:17836"/>
        <dbReference type="ChEBI" id="CHEBI:17839"/>
        <dbReference type="ChEBI" id="CHEBI:33019"/>
        <dbReference type="ChEBI" id="CHEBI:72950"/>
        <dbReference type="EC" id="2.5.1.15"/>
    </reaction>
</comment>
<keyword evidence="13" id="KW-0808">Transferase</keyword>
<dbReference type="NCBIfam" id="TIGR01498">
    <property type="entry name" value="folK"/>
    <property type="match status" value="1"/>
</dbReference>
<comment type="similarity">
    <text evidence="22">In the central section; belongs to the HPPK family.</text>
</comment>
<evidence type="ECO:0000256" key="5">
    <source>
        <dbReference type="ARBA" id="ARBA00004763"/>
    </source>
</evidence>
<dbReference type="InterPro" id="IPR011005">
    <property type="entry name" value="Dihydropteroate_synth-like_sf"/>
</dbReference>
<evidence type="ECO:0000256" key="6">
    <source>
        <dbReference type="ARBA" id="ARBA00005013"/>
    </source>
</evidence>
<evidence type="ECO:0000256" key="7">
    <source>
        <dbReference type="ARBA" id="ARBA00005051"/>
    </source>
</evidence>
<protein>
    <recommendedName>
        <fullName evidence="23">Folic acid synthesis protein FOL1</fullName>
        <ecNumber evidence="10">2.5.1.15</ecNumber>
        <ecNumber evidence="12">2.7.6.3</ecNumber>
        <ecNumber evidence="11">4.1.2.25</ecNumber>
    </recommendedName>
    <alternativeName>
        <fullName evidence="24">Folic acid synthesis protein fol1</fullName>
    </alternativeName>
</protein>
<evidence type="ECO:0000256" key="10">
    <source>
        <dbReference type="ARBA" id="ARBA00012458"/>
    </source>
</evidence>
<dbReference type="SUPFAM" id="SSF51717">
    <property type="entry name" value="Dihydropteroate synthetase-like"/>
    <property type="match status" value="1"/>
</dbReference>
<keyword evidence="27" id="KW-1185">Reference proteome</keyword>
<dbReference type="AlphaFoldDB" id="A0AAF0ETB5"/>
<dbReference type="PROSITE" id="PS00794">
    <property type="entry name" value="HPPK"/>
    <property type="match status" value="1"/>
</dbReference>
<dbReference type="GO" id="GO:0003848">
    <property type="term" value="F:2-amino-4-hydroxy-6-hydroxymethyldihydropteridine diphosphokinase activity"/>
    <property type="evidence" value="ECO:0007669"/>
    <property type="project" value="UniProtKB-EC"/>
</dbReference>
<dbReference type="PANTHER" id="PTHR20941:SF1">
    <property type="entry name" value="FOLIC ACID SYNTHESIS PROTEIN FOL1"/>
    <property type="match status" value="1"/>
</dbReference>
<organism evidence="26 27">
    <name type="scientific">Malassezia cuniculi</name>
    <dbReference type="NCBI Taxonomy" id="948313"/>
    <lineage>
        <taxon>Eukaryota</taxon>
        <taxon>Fungi</taxon>
        <taxon>Dikarya</taxon>
        <taxon>Basidiomycota</taxon>
        <taxon>Ustilaginomycotina</taxon>
        <taxon>Malasseziomycetes</taxon>
        <taxon>Malasseziales</taxon>
        <taxon>Malasseziaceae</taxon>
        <taxon>Malassezia</taxon>
    </lineage>
</organism>
<dbReference type="CDD" id="cd00739">
    <property type="entry name" value="DHPS"/>
    <property type="match status" value="1"/>
</dbReference>
<keyword evidence="16" id="KW-0418">Kinase</keyword>
<evidence type="ECO:0000256" key="4">
    <source>
        <dbReference type="ARBA" id="ARBA00001946"/>
    </source>
</evidence>
<evidence type="ECO:0000256" key="18">
    <source>
        <dbReference type="ARBA" id="ARBA00022842"/>
    </source>
</evidence>
<dbReference type="EC" id="4.1.2.25" evidence="11"/>
<keyword evidence="19" id="KW-0289">Folate biosynthesis</keyword>
<keyword evidence="15" id="KW-0547">Nucleotide-binding</keyword>
<dbReference type="InterPro" id="IPR000550">
    <property type="entry name" value="Hppk"/>
</dbReference>
<dbReference type="GO" id="GO:0016301">
    <property type="term" value="F:kinase activity"/>
    <property type="evidence" value="ECO:0007669"/>
    <property type="project" value="UniProtKB-KW"/>
</dbReference>
<dbReference type="GO" id="GO:0046654">
    <property type="term" value="P:tetrahydrofolate biosynthetic process"/>
    <property type="evidence" value="ECO:0007669"/>
    <property type="project" value="TreeGrafter"/>
</dbReference>
<dbReference type="Pfam" id="PF02152">
    <property type="entry name" value="FolB"/>
    <property type="match status" value="2"/>
</dbReference>
<evidence type="ECO:0000313" key="27">
    <source>
        <dbReference type="Proteomes" id="UP001219933"/>
    </source>
</evidence>
<dbReference type="GO" id="GO:0004150">
    <property type="term" value="F:dihydroneopterin aldolase activity"/>
    <property type="evidence" value="ECO:0007669"/>
    <property type="project" value="UniProtKB-EC"/>
</dbReference>
<reference evidence="26" key="1">
    <citation type="submission" date="2023-03" db="EMBL/GenBank/DDBJ databases">
        <title>Mating type loci evolution in Malassezia.</title>
        <authorList>
            <person name="Coelho M.A."/>
        </authorList>
    </citation>
    <scope>NUCLEOTIDE SEQUENCE</scope>
    <source>
        <strain evidence="26">CBS 11721</strain>
    </source>
</reference>
<dbReference type="InterPro" id="IPR043133">
    <property type="entry name" value="GTP-CH-I_C/QueF"/>
</dbReference>
<evidence type="ECO:0000256" key="15">
    <source>
        <dbReference type="ARBA" id="ARBA00022741"/>
    </source>
</evidence>
<dbReference type="Pfam" id="PF00809">
    <property type="entry name" value="Pterin_bind"/>
    <property type="match status" value="1"/>
</dbReference>
<dbReference type="CDD" id="cd00483">
    <property type="entry name" value="HPPK"/>
    <property type="match status" value="1"/>
</dbReference>
<dbReference type="GO" id="GO:0005524">
    <property type="term" value="F:ATP binding"/>
    <property type="evidence" value="ECO:0007669"/>
    <property type="project" value="UniProtKB-KW"/>
</dbReference>
<dbReference type="InterPro" id="IPR006390">
    <property type="entry name" value="DHP_synth_dom"/>
</dbReference>
<evidence type="ECO:0000256" key="19">
    <source>
        <dbReference type="ARBA" id="ARBA00022909"/>
    </source>
</evidence>
<dbReference type="InterPro" id="IPR000489">
    <property type="entry name" value="Pterin-binding_dom"/>
</dbReference>
<feature type="domain" description="Pterin-binding" evidence="25">
    <location>
        <begin position="426"/>
        <end position="702"/>
    </location>
</feature>
<evidence type="ECO:0000256" key="1">
    <source>
        <dbReference type="ARBA" id="ARBA00000012"/>
    </source>
</evidence>
<evidence type="ECO:0000256" key="16">
    <source>
        <dbReference type="ARBA" id="ARBA00022777"/>
    </source>
</evidence>
<evidence type="ECO:0000256" key="22">
    <source>
        <dbReference type="ARBA" id="ARBA00061548"/>
    </source>
</evidence>
<dbReference type="NCBIfam" id="TIGR00526">
    <property type="entry name" value="folB_dom"/>
    <property type="match status" value="2"/>
</dbReference>
<dbReference type="Gene3D" id="3.30.1130.10">
    <property type="match status" value="2"/>
</dbReference>
<dbReference type="EC" id="2.7.6.3" evidence="12"/>
<comment type="similarity">
    <text evidence="9">In the C-terminal section; belongs to the DHPS family.</text>
</comment>
<dbReference type="InterPro" id="IPR006157">
    <property type="entry name" value="FolB_dom"/>
</dbReference>
<dbReference type="EC" id="2.5.1.15" evidence="10"/>
<dbReference type="GO" id="GO:0046656">
    <property type="term" value="P:folic acid biosynthetic process"/>
    <property type="evidence" value="ECO:0007669"/>
    <property type="project" value="UniProtKB-KW"/>
</dbReference>
<dbReference type="Gene3D" id="3.20.20.20">
    <property type="entry name" value="Dihydropteroate synthase-like"/>
    <property type="match status" value="1"/>
</dbReference>
<keyword evidence="14" id="KW-0479">Metal-binding</keyword>
<dbReference type="GO" id="GO:0005740">
    <property type="term" value="C:mitochondrial envelope"/>
    <property type="evidence" value="ECO:0007669"/>
    <property type="project" value="TreeGrafter"/>
</dbReference>
<comment type="cofactor">
    <cofactor evidence="4">
        <name>Mg(2+)</name>
        <dbReference type="ChEBI" id="CHEBI:18420"/>
    </cofactor>
</comment>
<accession>A0AAF0ETB5</accession>
<keyword evidence="18" id="KW-0460">Magnesium</keyword>
<dbReference type="EMBL" id="CP119881">
    <property type="protein sequence ID" value="WFD36400.1"/>
    <property type="molecule type" value="Genomic_DNA"/>
</dbReference>
<dbReference type="GO" id="GO:0046872">
    <property type="term" value="F:metal ion binding"/>
    <property type="evidence" value="ECO:0007669"/>
    <property type="project" value="UniProtKB-KW"/>
</dbReference>
<evidence type="ECO:0000256" key="20">
    <source>
        <dbReference type="ARBA" id="ARBA00023268"/>
    </source>
</evidence>
<sequence length="709" mass="75565">MSTAASLDTVFVRDLDVRAHCGLDAWGRRLAQPVRITARATLDISRAGEHDHLPDSLNYGVLTRALERVSAEKQYDSVLELAEALAAVCTQECGAPKIQLHVDAQRSLLQADSVGAHITRPGTDVEIAIENLRVFGIIGINPWERESRQEIVVSLGLWGVDAATAYRRVARDVAAYTESSEFLTVESLATGIADVVLGLGASKVRVRVEKPSALMFAACPGVEIVRHAAAAPAAEAKQPAAPTAARGVRAAIALGANLGDRAKSIADAIAALDAHDAIRVTDTSFLYETKPMYYNDQPRFLNAACAIETTLAPHELLDVTQSIEVQLGRCKTGVPRNGPRAVDLDILIYGDEKVTDERLVIPHPRIAERAFVLLPLADIWTAEHPVLLRTPHELLGTLTHRGDYDASEIVRVTPICNSMWSWGQKTLVMGILNVTPNSFSDGGKYASLDDALAQATAMIDAGVDVIDIGGLSTAPGAPEIPADEERDRVVPVIKKLRASFPAMPISIDTFHASVAEAALDAGASIVNDISGGSRDRGMLPLVAARGCPIVLMHMRGDASTMTRLTDYDGDVVARVASELGERVRSAIDAGVSRYNIILDPGLGFAKTADDSVRLLRGLQLITGEHGARGGIRPGKSAPLASFPMLIGPSRKRFLGKLIGEQDDADPAGRLSATLAACTAGVATGCVDIVRVHDVREARDAVRTADALFR</sequence>
<evidence type="ECO:0000259" key="25">
    <source>
        <dbReference type="PROSITE" id="PS50972"/>
    </source>
</evidence>
<evidence type="ECO:0000256" key="17">
    <source>
        <dbReference type="ARBA" id="ARBA00022840"/>
    </source>
</evidence>
<gene>
    <name evidence="26" type="primary">FOL1</name>
    <name evidence="26" type="ORF">MCUN1_003279</name>
</gene>
<evidence type="ECO:0000256" key="12">
    <source>
        <dbReference type="ARBA" id="ARBA00013253"/>
    </source>
</evidence>
<comment type="catalytic activity">
    <reaction evidence="3">
        <text>7,8-dihydroneopterin = 6-hydroxymethyl-7,8-dihydropterin + glycolaldehyde</text>
        <dbReference type="Rhea" id="RHEA:10540"/>
        <dbReference type="ChEBI" id="CHEBI:17001"/>
        <dbReference type="ChEBI" id="CHEBI:17071"/>
        <dbReference type="ChEBI" id="CHEBI:44841"/>
        <dbReference type="EC" id="4.1.2.25"/>
    </reaction>
</comment>